<dbReference type="EMBL" id="CP002344">
    <property type="protein sequence ID" value="ADU51798.1"/>
    <property type="molecule type" value="Genomic_DNA"/>
</dbReference>
<sequence>MIYVICEPCVGTKDQSCVEVCPVDCIYEGEDQFFIHPEECIGCSACAAVCPVEAIYDEDEVPEQWEHYKEKARKFFEERGQL</sequence>
<organism evidence="11 12">
    <name type="scientific">Thermaerobacter marianensis (strain ATCC 700841 / DSM 12885 / JCM 10246 / 7p75a)</name>
    <dbReference type="NCBI Taxonomy" id="644966"/>
    <lineage>
        <taxon>Bacteria</taxon>
        <taxon>Bacillati</taxon>
        <taxon>Bacillota</taxon>
        <taxon>Clostridia</taxon>
        <taxon>Eubacteriales</taxon>
        <taxon>Clostridiales Family XVII. Incertae Sedis</taxon>
        <taxon>Thermaerobacter</taxon>
    </lineage>
</organism>
<evidence type="ECO:0000256" key="4">
    <source>
        <dbReference type="ARBA" id="ARBA00022485"/>
    </source>
</evidence>
<reference evidence="11 12" key="1">
    <citation type="journal article" date="2010" name="Stand. Genomic Sci.">
        <title>Complete genome sequence of Thermaerobacter marianensis type strain (7p75a).</title>
        <authorList>
            <person name="Han C."/>
            <person name="Gu W."/>
            <person name="Zhang X."/>
            <person name="Lapidus A."/>
            <person name="Nolan M."/>
            <person name="Copeland A."/>
            <person name="Lucas S."/>
            <person name="Del Rio T.G."/>
            <person name="Tice H."/>
            <person name="Cheng J.F."/>
            <person name="Tapia R."/>
            <person name="Goodwin L."/>
            <person name="Pitluck S."/>
            <person name="Pagani I."/>
            <person name="Ivanova N."/>
            <person name="Mavromatis K."/>
            <person name="Mikhailova N."/>
            <person name="Pati A."/>
            <person name="Chen A."/>
            <person name="Palaniappan K."/>
            <person name="Land M."/>
            <person name="Hauser L."/>
            <person name="Chang Y.J."/>
            <person name="Jeffries C.D."/>
            <person name="Schneider S."/>
            <person name="Rohde M."/>
            <person name="Goker M."/>
            <person name="Pukall R."/>
            <person name="Woyke T."/>
            <person name="Bristow J."/>
            <person name="Eisen J.A."/>
            <person name="Markowitz V."/>
            <person name="Hugenholtz P."/>
            <person name="Kyrpides N.C."/>
            <person name="Klenk H.P."/>
            <person name="Detter J.C."/>
        </authorList>
    </citation>
    <scope>NUCLEOTIDE SEQUENCE [LARGE SCALE GENOMIC DNA]</scope>
    <source>
        <strain evidence="12">ATCC 700841 / DSM 12885 / JCM 10246 / 7p75a</strain>
    </source>
</reference>
<evidence type="ECO:0000313" key="12">
    <source>
        <dbReference type="Proteomes" id="UP000008915"/>
    </source>
</evidence>
<accession>E6SHK3</accession>
<comment type="cofactor">
    <cofactor evidence="2 9">
        <name>[4Fe-4S] cluster</name>
        <dbReference type="ChEBI" id="CHEBI:49883"/>
    </cofactor>
</comment>
<dbReference type="PANTHER" id="PTHR42859">
    <property type="entry name" value="OXIDOREDUCTASE"/>
    <property type="match status" value="1"/>
</dbReference>
<feature type="domain" description="4Fe-4S ferredoxin-type" evidence="10">
    <location>
        <begin position="31"/>
        <end position="60"/>
    </location>
</feature>
<dbReference type="KEGG" id="tmr:Tmar_1689"/>
<dbReference type="AlphaFoldDB" id="E6SHK3"/>
<dbReference type="InterPro" id="IPR017900">
    <property type="entry name" value="4Fe4S_Fe_S_CS"/>
</dbReference>
<comment type="cofactor">
    <cofactor evidence="1">
        <name>[3Fe-4S] cluster</name>
        <dbReference type="ChEBI" id="CHEBI:21137"/>
    </cofactor>
</comment>
<keyword evidence="7 9" id="KW-0408">Iron</keyword>
<evidence type="ECO:0000256" key="8">
    <source>
        <dbReference type="ARBA" id="ARBA00023014"/>
    </source>
</evidence>
<dbReference type="eggNOG" id="COG1146">
    <property type="taxonomic scope" value="Bacteria"/>
</dbReference>
<evidence type="ECO:0000256" key="1">
    <source>
        <dbReference type="ARBA" id="ARBA00001927"/>
    </source>
</evidence>
<keyword evidence="5 9" id="KW-0479">Metal-binding</keyword>
<dbReference type="PANTHER" id="PTHR42859:SF2">
    <property type="entry name" value="FERREDOXIN"/>
    <property type="match status" value="1"/>
</dbReference>
<gene>
    <name evidence="11" type="ordered locus">Tmar_1689</name>
</gene>
<evidence type="ECO:0000256" key="3">
    <source>
        <dbReference type="ARBA" id="ARBA00022448"/>
    </source>
</evidence>
<reference evidence="12" key="2">
    <citation type="journal article" date="2010" name="Stand. Genomic Sci.">
        <title>Complete genome sequence of Thermaerobacter marianensis type strain (7p75aT).</title>
        <authorList>
            <person name="Han C."/>
            <person name="Gu W."/>
            <person name="Zhang X."/>
            <person name="Lapidus A."/>
            <person name="Nolan M."/>
            <person name="Copeland A."/>
            <person name="Lucas S."/>
            <person name="Glavina Del Rio T."/>
            <person name="Tice H."/>
            <person name="Cheng J."/>
            <person name="Tapia R."/>
            <person name="Goodwin L."/>
            <person name="Pitluck S."/>
            <person name="Pagani I."/>
            <person name="Ivanova N."/>
            <person name="Mavromatis K."/>
            <person name="Mikhailova N."/>
            <person name="Pati A."/>
            <person name="Chen A."/>
            <person name="Palaniappan K."/>
            <person name="Land M."/>
            <person name="Hauser L."/>
            <person name="Chang Y."/>
            <person name="Jeffries C."/>
            <person name="Schneider S."/>
            <person name="Rohde M."/>
            <person name="Goker M."/>
            <person name="Pukall R."/>
            <person name="Woyke T."/>
            <person name="Bristow J."/>
            <person name="Eisen J."/>
            <person name="Markowitz V."/>
            <person name="Hugenholtz P."/>
            <person name="Kyrpides N."/>
            <person name="Klenk H."/>
            <person name="Detter J."/>
        </authorList>
    </citation>
    <scope>NUCLEOTIDE SEQUENCE [LARGE SCALE GENOMIC DNA]</scope>
    <source>
        <strain evidence="12">ATCC 700841 / DSM 12885 / JCM 10246 / 7p75a</strain>
    </source>
</reference>
<evidence type="ECO:0000256" key="9">
    <source>
        <dbReference type="RuleBase" id="RU365098"/>
    </source>
</evidence>
<evidence type="ECO:0000256" key="2">
    <source>
        <dbReference type="ARBA" id="ARBA00001966"/>
    </source>
</evidence>
<keyword evidence="12" id="KW-1185">Reference proteome</keyword>
<evidence type="ECO:0000313" key="11">
    <source>
        <dbReference type="EMBL" id="ADU51798.1"/>
    </source>
</evidence>
<comment type="function">
    <text evidence="9">Ferredoxins are iron-sulfur proteins that transfer electrons in a wide variety of metabolic reactions.</text>
</comment>
<evidence type="ECO:0000256" key="7">
    <source>
        <dbReference type="ARBA" id="ARBA00023004"/>
    </source>
</evidence>
<keyword evidence="3 9" id="KW-0813">Transport</keyword>
<evidence type="ECO:0000256" key="6">
    <source>
        <dbReference type="ARBA" id="ARBA00022982"/>
    </source>
</evidence>
<dbReference type="STRING" id="644966.Tmar_1689"/>
<dbReference type="PRINTS" id="PR00354">
    <property type="entry name" value="7FE8SFRDOXIN"/>
</dbReference>
<dbReference type="GO" id="GO:0009055">
    <property type="term" value="F:electron transfer activity"/>
    <property type="evidence" value="ECO:0007669"/>
    <property type="project" value="UniProtKB-UniRule"/>
</dbReference>
<dbReference type="Pfam" id="PF00037">
    <property type="entry name" value="Fer4"/>
    <property type="match status" value="1"/>
</dbReference>
<dbReference type="InterPro" id="IPR050294">
    <property type="entry name" value="RnfB_subfamily"/>
</dbReference>
<protein>
    <recommendedName>
        <fullName evidence="9">Ferredoxin</fullName>
    </recommendedName>
</protein>
<dbReference type="GO" id="GO:0046872">
    <property type="term" value="F:metal ion binding"/>
    <property type="evidence" value="ECO:0007669"/>
    <property type="project" value="UniProtKB-UniRule"/>
</dbReference>
<dbReference type="RefSeq" id="WP_013496099.1">
    <property type="nucleotide sequence ID" value="NC_014831.1"/>
</dbReference>
<dbReference type="InterPro" id="IPR000813">
    <property type="entry name" value="7Fe_ferredoxin"/>
</dbReference>
<keyword evidence="4 9" id="KW-0004">4Fe-4S</keyword>
<name>E6SHK3_THEM7</name>
<dbReference type="Gene3D" id="3.30.70.20">
    <property type="match status" value="1"/>
</dbReference>
<dbReference type="GO" id="GO:0051539">
    <property type="term" value="F:4 iron, 4 sulfur cluster binding"/>
    <property type="evidence" value="ECO:0007669"/>
    <property type="project" value="UniProtKB-UniRule"/>
</dbReference>
<dbReference type="HOGENOM" id="CLU_139698_0_1_9"/>
<dbReference type="PROSITE" id="PS00198">
    <property type="entry name" value="4FE4S_FER_1"/>
    <property type="match status" value="1"/>
</dbReference>
<keyword evidence="6 9" id="KW-0249">Electron transport</keyword>
<dbReference type="InterPro" id="IPR017896">
    <property type="entry name" value="4Fe4S_Fe-S-bd"/>
</dbReference>
<dbReference type="SUPFAM" id="SSF54862">
    <property type="entry name" value="4Fe-4S ferredoxins"/>
    <property type="match status" value="1"/>
</dbReference>
<dbReference type="Proteomes" id="UP000008915">
    <property type="component" value="Chromosome"/>
</dbReference>
<dbReference type="OrthoDB" id="9805142at2"/>
<proteinExistence type="predicted"/>
<evidence type="ECO:0000256" key="5">
    <source>
        <dbReference type="ARBA" id="ARBA00022723"/>
    </source>
</evidence>
<keyword evidence="8 9" id="KW-0411">Iron-sulfur</keyword>
<evidence type="ECO:0000259" key="10">
    <source>
        <dbReference type="PROSITE" id="PS51379"/>
    </source>
</evidence>
<dbReference type="PROSITE" id="PS51379">
    <property type="entry name" value="4FE4S_FER_2"/>
    <property type="match status" value="1"/>
</dbReference>